<sequence length="125" mass="13750">MIQENACMNKLKVLRKETDDLSVLLLNNYDCHVSEEGQMLVIVEGNATVVILPSNSTAVCLPLDVDEMVLLKAKPHHSVKCTGGSAKEKRLRAIQSTIAAWVAITQRTEIRSFASAIPQYPEMAV</sequence>
<evidence type="ECO:0000313" key="3">
    <source>
        <dbReference type="Proteomes" id="UP000237271"/>
    </source>
</evidence>
<dbReference type="AlphaFoldDB" id="A0A2P4Y9G9"/>
<feature type="domain" description="DDE-1" evidence="1">
    <location>
        <begin position="15"/>
        <end position="74"/>
    </location>
</feature>
<dbReference type="OrthoDB" id="99244at2759"/>
<dbReference type="Pfam" id="PF03184">
    <property type="entry name" value="DDE_1"/>
    <property type="match status" value="1"/>
</dbReference>
<protein>
    <recommendedName>
        <fullName evidence="1">DDE-1 domain-containing protein</fullName>
    </recommendedName>
</protein>
<keyword evidence="3" id="KW-1185">Reference proteome</keyword>
<organism evidence="2 3">
    <name type="scientific">Phytophthora palmivora</name>
    <dbReference type="NCBI Taxonomy" id="4796"/>
    <lineage>
        <taxon>Eukaryota</taxon>
        <taxon>Sar</taxon>
        <taxon>Stramenopiles</taxon>
        <taxon>Oomycota</taxon>
        <taxon>Peronosporomycetes</taxon>
        <taxon>Peronosporales</taxon>
        <taxon>Peronosporaceae</taxon>
        <taxon>Phytophthora</taxon>
    </lineage>
</organism>
<evidence type="ECO:0000313" key="2">
    <source>
        <dbReference type="EMBL" id="POM74451.1"/>
    </source>
</evidence>
<proteinExistence type="predicted"/>
<reference evidence="2 3" key="1">
    <citation type="journal article" date="2017" name="Genome Biol. Evol.">
        <title>Phytophthora megakarya and P. palmivora, closely related causal agents of cacao black pod rot, underwent increases in genome sizes and gene numbers by different mechanisms.</title>
        <authorList>
            <person name="Ali S.S."/>
            <person name="Shao J."/>
            <person name="Lary D.J."/>
            <person name="Kronmiller B."/>
            <person name="Shen D."/>
            <person name="Strem M.D."/>
            <person name="Amoako-Attah I."/>
            <person name="Akrofi A.Y."/>
            <person name="Begoude B.A."/>
            <person name="Ten Hoopen G.M."/>
            <person name="Coulibaly K."/>
            <person name="Kebe B.I."/>
            <person name="Melnick R.L."/>
            <person name="Guiltinan M.J."/>
            <person name="Tyler B.M."/>
            <person name="Meinhardt L.W."/>
            <person name="Bailey B.A."/>
        </authorList>
    </citation>
    <scope>NUCLEOTIDE SEQUENCE [LARGE SCALE GENOMIC DNA]</scope>
    <source>
        <strain evidence="3">sbr112.9</strain>
    </source>
</reference>
<dbReference type="GO" id="GO:0003676">
    <property type="term" value="F:nucleic acid binding"/>
    <property type="evidence" value="ECO:0007669"/>
    <property type="project" value="InterPro"/>
</dbReference>
<accession>A0A2P4Y9G9</accession>
<evidence type="ECO:0000259" key="1">
    <source>
        <dbReference type="Pfam" id="PF03184"/>
    </source>
</evidence>
<gene>
    <name evidence="2" type="ORF">PHPALM_8584</name>
</gene>
<comment type="caution">
    <text evidence="2">The sequence shown here is derived from an EMBL/GenBank/DDBJ whole genome shotgun (WGS) entry which is preliminary data.</text>
</comment>
<name>A0A2P4Y9G9_9STRA</name>
<dbReference type="Proteomes" id="UP000237271">
    <property type="component" value="Unassembled WGS sequence"/>
</dbReference>
<dbReference type="EMBL" id="NCKW01004867">
    <property type="protein sequence ID" value="POM74451.1"/>
    <property type="molecule type" value="Genomic_DNA"/>
</dbReference>
<dbReference type="InterPro" id="IPR004875">
    <property type="entry name" value="DDE_SF_endonuclease_dom"/>
</dbReference>